<dbReference type="InterPro" id="IPR017853">
    <property type="entry name" value="GH"/>
</dbReference>
<dbReference type="Proteomes" id="UP000823749">
    <property type="component" value="Chromosome 5"/>
</dbReference>
<dbReference type="Pfam" id="PF00232">
    <property type="entry name" value="Glyco_hydro_1"/>
    <property type="match status" value="1"/>
</dbReference>
<dbReference type="EMBL" id="JACTNZ010000005">
    <property type="protein sequence ID" value="KAG5548082.1"/>
    <property type="molecule type" value="Genomic_DNA"/>
</dbReference>
<accession>A0AAV6K728</accession>
<evidence type="ECO:0008006" key="4">
    <source>
        <dbReference type="Google" id="ProtNLM"/>
    </source>
</evidence>
<sequence length="126" mass="14655">MFVLTWEATWIHGNKCLFLLTCPLYKCNKRCDCNIEPLILFLVGLWSPWYLEIDYPDITKKNAGKRLLAFTKLESELVKGAIDFIGLYHYNTFSIKDQSSSLKMNHRDFNADMAVELIGVLLFIRT</sequence>
<dbReference type="Gene3D" id="3.20.20.80">
    <property type="entry name" value="Glycosidases"/>
    <property type="match status" value="1"/>
</dbReference>
<reference evidence="2" key="1">
    <citation type="submission" date="2020-08" db="EMBL/GenBank/DDBJ databases">
        <title>Plant Genome Project.</title>
        <authorList>
            <person name="Zhang R.-G."/>
        </authorList>
    </citation>
    <scope>NUCLEOTIDE SEQUENCE</scope>
    <source>
        <strain evidence="2">WSP0</strain>
        <tissue evidence="2">Leaf</tissue>
    </source>
</reference>
<organism evidence="2 3">
    <name type="scientific">Rhododendron griersonianum</name>
    <dbReference type="NCBI Taxonomy" id="479676"/>
    <lineage>
        <taxon>Eukaryota</taxon>
        <taxon>Viridiplantae</taxon>
        <taxon>Streptophyta</taxon>
        <taxon>Embryophyta</taxon>
        <taxon>Tracheophyta</taxon>
        <taxon>Spermatophyta</taxon>
        <taxon>Magnoliopsida</taxon>
        <taxon>eudicotyledons</taxon>
        <taxon>Gunneridae</taxon>
        <taxon>Pentapetalae</taxon>
        <taxon>asterids</taxon>
        <taxon>Ericales</taxon>
        <taxon>Ericaceae</taxon>
        <taxon>Ericoideae</taxon>
        <taxon>Rhodoreae</taxon>
        <taxon>Rhododendron</taxon>
    </lineage>
</organism>
<comment type="caution">
    <text evidence="2">The sequence shown here is derived from an EMBL/GenBank/DDBJ whole genome shotgun (WGS) entry which is preliminary data.</text>
</comment>
<dbReference type="InterPro" id="IPR001360">
    <property type="entry name" value="Glyco_hydro_1"/>
</dbReference>
<name>A0AAV6K728_9ERIC</name>
<keyword evidence="3" id="KW-1185">Reference proteome</keyword>
<evidence type="ECO:0000313" key="3">
    <source>
        <dbReference type="Proteomes" id="UP000823749"/>
    </source>
</evidence>
<proteinExistence type="inferred from homology"/>
<dbReference type="AlphaFoldDB" id="A0AAV6K728"/>
<dbReference type="SUPFAM" id="SSF51445">
    <property type="entry name" value="(Trans)glycosidases"/>
    <property type="match status" value="1"/>
</dbReference>
<comment type="similarity">
    <text evidence="1">Belongs to the glycosyl hydrolase 1 family.</text>
</comment>
<gene>
    <name evidence="2" type="ORF">RHGRI_013692</name>
</gene>
<evidence type="ECO:0000313" key="2">
    <source>
        <dbReference type="EMBL" id="KAG5548082.1"/>
    </source>
</evidence>
<evidence type="ECO:0000256" key="1">
    <source>
        <dbReference type="ARBA" id="ARBA00010838"/>
    </source>
</evidence>
<protein>
    <recommendedName>
        <fullName evidence="4">Beta-glucosidase</fullName>
    </recommendedName>
</protein>